<feature type="region of interest" description="Disordered" evidence="1">
    <location>
        <begin position="93"/>
        <end position="149"/>
    </location>
</feature>
<keyword evidence="3" id="KW-1185">Reference proteome</keyword>
<feature type="region of interest" description="Disordered" evidence="1">
    <location>
        <begin position="1"/>
        <end position="27"/>
    </location>
</feature>
<proteinExistence type="predicted"/>
<dbReference type="EMBL" id="JADNRY010000012">
    <property type="protein sequence ID" value="KAF9074698.1"/>
    <property type="molecule type" value="Genomic_DNA"/>
</dbReference>
<dbReference type="AlphaFoldDB" id="A0A9P5Q4V2"/>
<sequence>MFDLNMWMSSPAPDGDPASKRPNSIATTANVTTITPAVVTAFGPSGPSFFPSPRRALASSQLSSALVVVKQSPKTPTFARLDDDISDFDERITKLGKRNRPVSPSSKITQDGRPTRRSKVVARKGSDNLAQAVQEKKAETAKVKPRKRR</sequence>
<organism evidence="2 3">
    <name type="scientific">Rhodocollybia butyracea</name>
    <dbReference type="NCBI Taxonomy" id="206335"/>
    <lineage>
        <taxon>Eukaryota</taxon>
        <taxon>Fungi</taxon>
        <taxon>Dikarya</taxon>
        <taxon>Basidiomycota</taxon>
        <taxon>Agaricomycotina</taxon>
        <taxon>Agaricomycetes</taxon>
        <taxon>Agaricomycetidae</taxon>
        <taxon>Agaricales</taxon>
        <taxon>Marasmiineae</taxon>
        <taxon>Omphalotaceae</taxon>
        <taxon>Rhodocollybia</taxon>
    </lineage>
</organism>
<name>A0A9P5Q4V2_9AGAR</name>
<reference evidence="2" key="1">
    <citation type="submission" date="2020-11" db="EMBL/GenBank/DDBJ databases">
        <authorList>
            <consortium name="DOE Joint Genome Institute"/>
            <person name="Ahrendt S."/>
            <person name="Riley R."/>
            <person name="Andreopoulos W."/>
            <person name="Labutti K."/>
            <person name="Pangilinan J."/>
            <person name="Ruiz-Duenas F.J."/>
            <person name="Barrasa J.M."/>
            <person name="Sanchez-Garcia M."/>
            <person name="Camarero S."/>
            <person name="Miyauchi S."/>
            <person name="Serrano A."/>
            <person name="Linde D."/>
            <person name="Babiker R."/>
            <person name="Drula E."/>
            <person name="Ayuso-Fernandez I."/>
            <person name="Pacheco R."/>
            <person name="Padilla G."/>
            <person name="Ferreira P."/>
            <person name="Barriuso J."/>
            <person name="Kellner H."/>
            <person name="Castanera R."/>
            <person name="Alfaro M."/>
            <person name="Ramirez L."/>
            <person name="Pisabarro A.G."/>
            <person name="Kuo A."/>
            <person name="Tritt A."/>
            <person name="Lipzen A."/>
            <person name="He G."/>
            <person name="Yan M."/>
            <person name="Ng V."/>
            <person name="Cullen D."/>
            <person name="Martin F."/>
            <person name="Rosso M.-N."/>
            <person name="Henrissat B."/>
            <person name="Hibbett D."/>
            <person name="Martinez A.T."/>
            <person name="Grigoriev I.V."/>
        </authorList>
    </citation>
    <scope>NUCLEOTIDE SEQUENCE</scope>
    <source>
        <strain evidence="2">AH 40177</strain>
    </source>
</reference>
<protein>
    <submittedName>
        <fullName evidence="2">Uncharacterized protein</fullName>
    </submittedName>
</protein>
<evidence type="ECO:0000256" key="1">
    <source>
        <dbReference type="SAM" id="MobiDB-lite"/>
    </source>
</evidence>
<evidence type="ECO:0000313" key="2">
    <source>
        <dbReference type="EMBL" id="KAF9074698.1"/>
    </source>
</evidence>
<comment type="caution">
    <text evidence="2">The sequence shown here is derived from an EMBL/GenBank/DDBJ whole genome shotgun (WGS) entry which is preliminary data.</text>
</comment>
<dbReference type="OrthoDB" id="3246510at2759"/>
<evidence type="ECO:0000313" key="3">
    <source>
        <dbReference type="Proteomes" id="UP000772434"/>
    </source>
</evidence>
<dbReference type="Proteomes" id="UP000772434">
    <property type="component" value="Unassembled WGS sequence"/>
</dbReference>
<gene>
    <name evidence="2" type="ORF">BDP27DRAFT_1316679</name>
</gene>
<accession>A0A9P5Q4V2</accession>